<evidence type="ECO:0000256" key="13">
    <source>
        <dbReference type="HAMAP-Rule" id="MF_00130"/>
    </source>
</evidence>
<dbReference type="RefSeq" id="WP_098777547.1">
    <property type="nucleotide sequence ID" value="NZ_NUHO01000062.1"/>
</dbReference>
<keyword evidence="4 13" id="KW-0479">Metal-binding</keyword>
<dbReference type="AlphaFoldDB" id="A0A2B9DXH5"/>
<protein>
    <recommendedName>
        <fullName evidence="12 13">Holliday junction resolvase RecU</fullName>
        <ecNumber evidence="13">3.1.21.10</ecNumber>
    </recommendedName>
    <alternativeName>
        <fullName evidence="13">Recombination protein U homolog</fullName>
    </alternativeName>
</protein>
<dbReference type="GO" id="GO:0006281">
    <property type="term" value="P:DNA repair"/>
    <property type="evidence" value="ECO:0007669"/>
    <property type="project" value="UniProtKB-UniRule"/>
</dbReference>
<dbReference type="EMBL" id="NUHO01000062">
    <property type="protein sequence ID" value="PGM92287.1"/>
    <property type="molecule type" value="Genomic_DNA"/>
</dbReference>
<dbReference type="InterPro" id="IPR011335">
    <property type="entry name" value="Restrct_endonuc-II-like"/>
</dbReference>
<dbReference type="SUPFAM" id="SSF52980">
    <property type="entry name" value="Restriction endonuclease-like"/>
    <property type="match status" value="1"/>
</dbReference>
<dbReference type="Proteomes" id="UP000222054">
    <property type="component" value="Unassembled WGS sequence"/>
</dbReference>
<dbReference type="Pfam" id="PF03838">
    <property type="entry name" value="RecU"/>
    <property type="match status" value="1"/>
</dbReference>
<dbReference type="InterPro" id="IPR011856">
    <property type="entry name" value="tRNA_endonuc-like_dom_sf"/>
</dbReference>
<evidence type="ECO:0000256" key="3">
    <source>
        <dbReference type="ARBA" id="ARBA00022722"/>
    </source>
</evidence>
<feature type="binding site" evidence="13">
    <location>
        <position position="72"/>
    </location>
    <ligand>
        <name>Mg(2+)</name>
        <dbReference type="ChEBI" id="CHEBI:18420"/>
    </ligand>
</feature>
<comment type="function">
    <text evidence="13">Endonuclease that resolves Holliday junction intermediates in genetic recombination. Cleaves mobile four-strand junctions by introducing symmetrical nicks in paired strands. Promotes annealing of linear ssDNA with homologous dsDNA. Required for DNA repair, homologous recombination and chromosome segregation.</text>
</comment>
<dbReference type="GO" id="GO:0005737">
    <property type="term" value="C:cytoplasm"/>
    <property type="evidence" value="ECO:0007669"/>
    <property type="project" value="UniProtKB-SubCell"/>
</dbReference>
<feature type="binding site" evidence="13">
    <location>
        <position position="57"/>
    </location>
    <ligand>
        <name>Mg(2+)</name>
        <dbReference type="ChEBI" id="CHEBI:18420"/>
    </ligand>
</feature>
<dbReference type="Gene3D" id="3.40.1350.10">
    <property type="match status" value="1"/>
</dbReference>
<dbReference type="EC" id="3.1.21.10" evidence="13"/>
<evidence type="ECO:0000313" key="15">
    <source>
        <dbReference type="Proteomes" id="UP000222054"/>
    </source>
</evidence>
<keyword evidence="6 13" id="KW-0227">DNA damage</keyword>
<keyword evidence="2 13" id="KW-0963">Cytoplasm</keyword>
<sequence>MGYGNRGMAFEQLLNITCRMYKSANVGVFNKRPTPIKVIKTDKKGNITKSAWGSKSTVDYDGVYKGRAVYFEAKSTTETTRFPLDNISRHQIDYLRDTQDQGAICFFLIDFRTDHVIYFVPVQLVAEYYESMLYDGGRKSIPREEFENHAYVVERTDRALVDYLLHVDKLEWPVCS</sequence>
<comment type="caution">
    <text evidence="14">The sequence shown here is derived from an EMBL/GenBank/DDBJ whole genome shotgun (WGS) entry which is preliminary data.</text>
</comment>
<evidence type="ECO:0000256" key="12">
    <source>
        <dbReference type="ARBA" id="ARBA00029523"/>
    </source>
</evidence>
<keyword evidence="8 13" id="KW-0460">Magnesium</keyword>
<feature type="binding site" evidence="13">
    <location>
        <position position="59"/>
    </location>
    <ligand>
        <name>Mg(2+)</name>
        <dbReference type="ChEBI" id="CHEBI:18420"/>
    </ligand>
</feature>
<dbReference type="InterPro" id="IPR004612">
    <property type="entry name" value="Resolv_RecU"/>
</dbReference>
<gene>
    <name evidence="13" type="primary">recU</name>
    <name evidence="14" type="ORF">CN958_15980</name>
</gene>
<evidence type="ECO:0000256" key="7">
    <source>
        <dbReference type="ARBA" id="ARBA00022801"/>
    </source>
</evidence>
<accession>A0A2B9DXH5</accession>
<organism evidence="14 15">
    <name type="scientific">Bacillus cereus</name>
    <dbReference type="NCBI Taxonomy" id="1396"/>
    <lineage>
        <taxon>Bacteria</taxon>
        <taxon>Bacillati</taxon>
        <taxon>Bacillota</taxon>
        <taxon>Bacilli</taxon>
        <taxon>Bacillales</taxon>
        <taxon>Bacillaceae</taxon>
        <taxon>Bacillus</taxon>
        <taxon>Bacillus cereus group</taxon>
    </lineage>
</organism>
<keyword evidence="9 13" id="KW-0233">DNA recombination</keyword>
<keyword evidence="10 13" id="KW-0234">DNA repair</keyword>
<dbReference type="GO" id="GO:0000287">
    <property type="term" value="F:magnesium ion binding"/>
    <property type="evidence" value="ECO:0007669"/>
    <property type="project" value="UniProtKB-UniRule"/>
</dbReference>
<reference evidence="14 15" key="1">
    <citation type="submission" date="2017-09" db="EMBL/GenBank/DDBJ databases">
        <title>Large-scale bioinformatics analysis of Bacillus genomes uncovers conserved roles of natural products in bacterial physiology.</title>
        <authorList>
            <consortium name="Agbiome Team Llc"/>
            <person name="Bleich R.M."/>
            <person name="Grubbs K.J."/>
            <person name="Santa Maria K.C."/>
            <person name="Allen S.E."/>
            <person name="Farag S."/>
            <person name="Shank E.A."/>
            <person name="Bowers A."/>
        </authorList>
    </citation>
    <scope>NUCLEOTIDE SEQUENCE [LARGE SCALE GENOMIC DNA]</scope>
    <source>
        <strain evidence="14 15">AFS053130</strain>
    </source>
</reference>
<comment type="similarity">
    <text evidence="11 13">Belongs to the RecU family.</text>
</comment>
<evidence type="ECO:0000256" key="5">
    <source>
        <dbReference type="ARBA" id="ARBA00022759"/>
    </source>
</evidence>
<evidence type="ECO:0000256" key="8">
    <source>
        <dbReference type="ARBA" id="ARBA00022842"/>
    </source>
</evidence>
<feature type="site" description="Transition state stabilizer" evidence="13">
    <location>
        <position position="74"/>
    </location>
</feature>
<evidence type="ECO:0000256" key="11">
    <source>
        <dbReference type="ARBA" id="ARBA00023447"/>
    </source>
</evidence>
<dbReference type="GO" id="GO:0003676">
    <property type="term" value="F:nucleic acid binding"/>
    <property type="evidence" value="ECO:0007669"/>
    <property type="project" value="InterPro"/>
</dbReference>
<comment type="catalytic activity">
    <reaction evidence="13">
        <text>Endonucleolytic cleavage at a junction such as a reciprocal single-stranded crossover between two homologous DNA duplexes (Holliday junction).</text>
        <dbReference type="EC" id="3.1.21.10"/>
    </reaction>
</comment>
<dbReference type="HAMAP" id="MF_00130">
    <property type="entry name" value="RecU"/>
    <property type="match status" value="1"/>
</dbReference>
<dbReference type="PIRSF" id="PIRSF037785">
    <property type="entry name" value="RecU"/>
    <property type="match status" value="1"/>
</dbReference>
<comment type="cofactor">
    <cofactor evidence="13">
        <name>Mg(2+)</name>
        <dbReference type="ChEBI" id="CHEBI:18420"/>
    </cofactor>
    <text evidence="13">Binds 1 Mg(2+) ion per subunit.</text>
</comment>
<evidence type="ECO:0000256" key="1">
    <source>
        <dbReference type="ARBA" id="ARBA00004496"/>
    </source>
</evidence>
<name>A0A2B9DXH5_BACCE</name>
<evidence type="ECO:0000256" key="4">
    <source>
        <dbReference type="ARBA" id="ARBA00022723"/>
    </source>
</evidence>
<evidence type="ECO:0000256" key="10">
    <source>
        <dbReference type="ARBA" id="ARBA00023204"/>
    </source>
</evidence>
<evidence type="ECO:0000313" key="14">
    <source>
        <dbReference type="EMBL" id="PGM92287.1"/>
    </source>
</evidence>
<keyword evidence="7 13" id="KW-0378">Hydrolase</keyword>
<feature type="binding site" evidence="13">
    <location>
        <position position="91"/>
    </location>
    <ligand>
        <name>Mg(2+)</name>
        <dbReference type="ChEBI" id="CHEBI:18420"/>
    </ligand>
</feature>
<dbReference type="CDD" id="cd22354">
    <property type="entry name" value="RecU-like"/>
    <property type="match status" value="1"/>
</dbReference>
<dbReference type="GO" id="GO:0006310">
    <property type="term" value="P:DNA recombination"/>
    <property type="evidence" value="ECO:0007669"/>
    <property type="project" value="UniProtKB-UniRule"/>
</dbReference>
<evidence type="ECO:0000256" key="6">
    <source>
        <dbReference type="ARBA" id="ARBA00022763"/>
    </source>
</evidence>
<proteinExistence type="inferred from homology"/>
<keyword evidence="5 13" id="KW-0255">Endonuclease</keyword>
<comment type="subcellular location">
    <subcellularLocation>
        <location evidence="1 13">Cytoplasm</location>
    </subcellularLocation>
</comment>
<dbReference type="GO" id="GO:0008821">
    <property type="term" value="F:crossover junction DNA endonuclease activity"/>
    <property type="evidence" value="ECO:0007669"/>
    <property type="project" value="UniProtKB-EC"/>
</dbReference>
<dbReference type="GO" id="GO:0007059">
    <property type="term" value="P:chromosome segregation"/>
    <property type="evidence" value="ECO:0007669"/>
    <property type="project" value="UniProtKB-UniRule"/>
</dbReference>
<keyword evidence="3 13" id="KW-0540">Nuclease</keyword>
<evidence type="ECO:0000256" key="2">
    <source>
        <dbReference type="ARBA" id="ARBA00022490"/>
    </source>
</evidence>
<evidence type="ECO:0000256" key="9">
    <source>
        <dbReference type="ARBA" id="ARBA00023172"/>
    </source>
</evidence>